<dbReference type="GO" id="GO:0003885">
    <property type="term" value="F:D-arabinono-1,4-lactone oxidase activity"/>
    <property type="evidence" value="ECO:0007669"/>
    <property type="project" value="InterPro"/>
</dbReference>
<gene>
    <name evidence="9" type="ORF">F2Q70_00005228</name>
</gene>
<dbReference type="InterPro" id="IPR055154">
    <property type="entry name" value="GULLO2-like_C"/>
</dbReference>
<dbReference type="InterPro" id="IPR007173">
    <property type="entry name" value="ALO_C"/>
</dbReference>
<evidence type="ECO:0000256" key="4">
    <source>
        <dbReference type="ARBA" id="ARBA00022644"/>
    </source>
</evidence>
<comment type="pathway">
    <text evidence="1">Cofactor biosynthesis; L-ascorbate biosynthesis.</text>
</comment>
<evidence type="ECO:0000256" key="2">
    <source>
        <dbReference type="ARBA" id="ARBA00005466"/>
    </source>
</evidence>
<dbReference type="PANTHER" id="PTHR13878:SF133">
    <property type="entry name" value="L-GULONOLACTONE OXIDASE"/>
    <property type="match status" value="1"/>
</dbReference>
<dbReference type="PANTHER" id="PTHR13878">
    <property type="entry name" value="GULONOLACTONE OXIDASE"/>
    <property type="match status" value="1"/>
</dbReference>
<keyword evidence="5" id="KW-0560">Oxidoreductase</keyword>
<dbReference type="EMBL" id="QGKY02001015">
    <property type="protein sequence ID" value="KAF2571307.1"/>
    <property type="molecule type" value="Genomic_DNA"/>
</dbReference>
<evidence type="ECO:0000313" key="9">
    <source>
        <dbReference type="EMBL" id="KAF2571307.1"/>
    </source>
</evidence>
<dbReference type="Pfam" id="PF04030">
    <property type="entry name" value="ALO"/>
    <property type="match status" value="1"/>
</dbReference>
<organism evidence="9">
    <name type="scientific">Brassica cretica</name>
    <name type="common">Mustard</name>
    <dbReference type="NCBI Taxonomy" id="69181"/>
    <lineage>
        <taxon>Eukaryota</taxon>
        <taxon>Viridiplantae</taxon>
        <taxon>Streptophyta</taxon>
        <taxon>Embryophyta</taxon>
        <taxon>Tracheophyta</taxon>
        <taxon>Spermatophyta</taxon>
        <taxon>Magnoliopsida</taxon>
        <taxon>eudicotyledons</taxon>
        <taxon>Gunneridae</taxon>
        <taxon>Pentapetalae</taxon>
        <taxon>rosids</taxon>
        <taxon>malvids</taxon>
        <taxon>Brassicales</taxon>
        <taxon>Brassicaceae</taxon>
        <taxon>Brassiceae</taxon>
        <taxon>Brassica</taxon>
    </lineage>
</organism>
<dbReference type="InterPro" id="IPR050432">
    <property type="entry name" value="FAD-linked_Oxidoreductases_BP"/>
</dbReference>
<proteinExistence type="inferred from homology"/>
<feature type="domain" description="D-arabinono-1,4-lactone oxidase C-terminal" evidence="7">
    <location>
        <begin position="182"/>
        <end position="318"/>
    </location>
</feature>
<evidence type="ECO:0000256" key="1">
    <source>
        <dbReference type="ARBA" id="ARBA00005147"/>
    </source>
</evidence>
<evidence type="ECO:0000256" key="6">
    <source>
        <dbReference type="ARBA" id="ARBA00048083"/>
    </source>
</evidence>
<dbReference type="GO" id="GO:0019853">
    <property type="term" value="P:L-ascorbic acid biosynthetic process"/>
    <property type="evidence" value="ECO:0007669"/>
    <property type="project" value="UniProtKB-KW"/>
</dbReference>
<dbReference type="AlphaFoldDB" id="A0A8S9IRB2"/>
<accession>A0A8S9IRB2</accession>
<keyword evidence="4" id="KW-0060">Ascorbate biosynthesis</keyword>
<dbReference type="GO" id="GO:0016020">
    <property type="term" value="C:membrane"/>
    <property type="evidence" value="ECO:0007669"/>
    <property type="project" value="InterPro"/>
</dbReference>
<sequence length="372" mass="41283">MGKGCYDSGITVLMGCPDSIKKKLPAPSRRQHQPKVVALLYEPLECNVYVKPSLREWKQPLICKSSFAAACGCPLAPGSQCGNSVFSFFPFRSQVSVVVAFVRSLEESDELSGDANRKCVRARRISSFLFGISFGVTNNGYPAVGSQDRMMSSGSCLDSHQNGLITACPWDPRIKGEFVHQTTFSIPLTHVKDFISDVKALVKIEPKSLCVLELNNGILMRYVTSSPAFLGKEERALDFDLTYYRSKDDPLTPRLYEDYIEEIEQMALLKYNALPHWGKNRNIAFDGVIKKYKNANLFLKVKERLDPSGLFSTEWTDQILGLKGNVTVVKQGCALEGLCICSEDSHCAPNKGYLCRPGKVYSAARVCTRVSA</sequence>
<evidence type="ECO:0000256" key="5">
    <source>
        <dbReference type="ARBA" id="ARBA00023002"/>
    </source>
</evidence>
<dbReference type="InterPro" id="IPR010030">
    <property type="entry name" value="GULO_Plant"/>
</dbReference>
<dbReference type="EC" id="1.1.3.8" evidence="3"/>
<evidence type="ECO:0000256" key="3">
    <source>
        <dbReference type="ARBA" id="ARBA00013121"/>
    </source>
</evidence>
<reference evidence="9" key="1">
    <citation type="submission" date="2019-12" db="EMBL/GenBank/DDBJ databases">
        <title>Genome sequencing and annotation of Brassica cretica.</title>
        <authorList>
            <person name="Studholme D.J."/>
            <person name="Sarris P.F."/>
        </authorList>
    </citation>
    <scope>NUCLEOTIDE SEQUENCE</scope>
    <source>
        <strain evidence="9">PFS-102/07</strain>
        <tissue evidence="9">Leaf</tissue>
    </source>
</reference>
<name>A0A8S9IRB2_BRACR</name>
<comment type="catalytic activity">
    <reaction evidence="6">
        <text>L-gulono-1,4-lactone + O2 = L-ascorbate + H2O2 + H(+)</text>
        <dbReference type="Rhea" id="RHEA:32363"/>
        <dbReference type="ChEBI" id="CHEBI:15378"/>
        <dbReference type="ChEBI" id="CHEBI:15379"/>
        <dbReference type="ChEBI" id="CHEBI:16240"/>
        <dbReference type="ChEBI" id="CHEBI:17587"/>
        <dbReference type="ChEBI" id="CHEBI:38290"/>
        <dbReference type="EC" id="1.1.3.8"/>
    </reaction>
</comment>
<dbReference type="GO" id="GO:0050105">
    <property type="term" value="F:L-gulonolactone oxidase activity"/>
    <property type="evidence" value="ECO:0007669"/>
    <property type="project" value="UniProtKB-EC"/>
</dbReference>
<dbReference type="Pfam" id="PF22906">
    <property type="entry name" value="GULLO2-like_3rd"/>
    <property type="match status" value="1"/>
</dbReference>
<comment type="caution">
    <text evidence="9">The sequence shown here is derived from an EMBL/GenBank/DDBJ whole genome shotgun (WGS) entry which is preliminary data.</text>
</comment>
<protein>
    <recommendedName>
        <fullName evidence="3">L-gulonolactone oxidase</fullName>
        <ecNumber evidence="3">1.1.3.8</ecNumber>
    </recommendedName>
</protein>
<dbReference type="Gene3D" id="3.30.70.2520">
    <property type="match status" value="1"/>
</dbReference>
<feature type="domain" description="L-gulonolactone oxidase 2-like C-terminal" evidence="8">
    <location>
        <begin position="330"/>
        <end position="369"/>
    </location>
</feature>
<comment type="similarity">
    <text evidence="2">Belongs to the oxygen-dependent FAD-linked oxidoreductase family.</text>
</comment>
<dbReference type="FunFam" id="3.30.70.2520:FF:000003">
    <property type="entry name" value="L-gulonolactone oxidase 2"/>
    <property type="match status" value="1"/>
</dbReference>
<evidence type="ECO:0000259" key="8">
    <source>
        <dbReference type="Pfam" id="PF22906"/>
    </source>
</evidence>
<dbReference type="NCBIfam" id="TIGR01677">
    <property type="entry name" value="pln_FAD_oxido"/>
    <property type="match status" value="1"/>
</dbReference>
<evidence type="ECO:0000259" key="7">
    <source>
        <dbReference type="Pfam" id="PF04030"/>
    </source>
</evidence>